<feature type="domain" description="MobA-like NTP transferase" evidence="2">
    <location>
        <begin position="14"/>
        <end position="171"/>
    </location>
</feature>
<dbReference type="CDD" id="cd04182">
    <property type="entry name" value="GT_2_like_f"/>
    <property type="match status" value="1"/>
</dbReference>
<evidence type="ECO:0000259" key="2">
    <source>
        <dbReference type="Pfam" id="PF12804"/>
    </source>
</evidence>
<dbReference type="PANTHER" id="PTHR43777:SF1">
    <property type="entry name" value="MOLYBDENUM COFACTOR CYTIDYLYLTRANSFERASE"/>
    <property type="match status" value="1"/>
</dbReference>
<dbReference type="Pfam" id="PF12804">
    <property type="entry name" value="NTP_transf_3"/>
    <property type="match status" value="1"/>
</dbReference>
<dbReference type="InterPro" id="IPR025877">
    <property type="entry name" value="MobA-like_NTP_Trfase"/>
</dbReference>
<dbReference type="SUPFAM" id="SSF53448">
    <property type="entry name" value="Nucleotide-diphospho-sugar transferases"/>
    <property type="match status" value="1"/>
</dbReference>
<dbReference type="Proteomes" id="UP000009881">
    <property type="component" value="Unassembled WGS sequence"/>
</dbReference>
<dbReference type="PANTHER" id="PTHR43777">
    <property type="entry name" value="MOLYBDENUM COFACTOR CYTIDYLYLTRANSFERASE"/>
    <property type="match status" value="1"/>
</dbReference>
<dbReference type="RefSeq" id="WP_009539636.1">
    <property type="nucleotide sequence ID" value="NZ_ANHY01000005.1"/>
</dbReference>
<evidence type="ECO:0000313" key="4">
    <source>
        <dbReference type="Proteomes" id="UP000009881"/>
    </source>
</evidence>
<accession>K9H2G7</accession>
<protein>
    <recommendedName>
        <fullName evidence="2">MobA-like NTP transferase domain-containing protein</fullName>
    </recommendedName>
</protein>
<dbReference type="eggNOG" id="COG2068">
    <property type="taxonomic scope" value="Bacteria"/>
</dbReference>
<evidence type="ECO:0000313" key="3">
    <source>
        <dbReference type="EMBL" id="EKV31767.1"/>
    </source>
</evidence>
<dbReference type="AlphaFoldDB" id="K9H2G7"/>
<keyword evidence="1" id="KW-0460">Magnesium</keyword>
<comment type="caution">
    <text evidence="3">The sequence shown here is derived from an EMBL/GenBank/DDBJ whole genome shotgun (WGS) entry which is preliminary data.</text>
</comment>
<dbReference type="EMBL" id="ANHY01000005">
    <property type="protein sequence ID" value="EKV31767.1"/>
    <property type="molecule type" value="Genomic_DNA"/>
</dbReference>
<organism evidence="3 4">
    <name type="scientific">Caenispirillum salinarum AK4</name>
    <dbReference type="NCBI Taxonomy" id="1238182"/>
    <lineage>
        <taxon>Bacteria</taxon>
        <taxon>Pseudomonadati</taxon>
        <taxon>Pseudomonadota</taxon>
        <taxon>Alphaproteobacteria</taxon>
        <taxon>Rhodospirillales</taxon>
        <taxon>Novispirillaceae</taxon>
        <taxon>Caenispirillum</taxon>
    </lineage>
</organism>
<dbReference type="InterPro" id="IPR029044">
    <property type="entry name" value="Nucleotide-diphossugar_trans"/>
</dbReference>
<proteinExistence type="predicted"/>
<gene>
    <name evidence="3" type="ORF">C882_3518</name>
</gene>
<dbReference type="OrthoDB" id="9779263at2"/>
<dbReference type="STRING" id="1238182.C882_3518"/>
<name>K9H2G7_9PROT</name>
<dbReference type="Gene3D" id="3.90.550.10">
    <property type="entry name" value="Spore Coat Polysaccharide Biosynthesis Protein SpsA, Chain A"/>
    <property type="match status" value="1"/>
</dbReference>
<sequence length="209" mass="21155">MAASLRPPALRVAALIPAAGASSRMGRDKLAAQVAGRPMLARVADCLMGAGLDPLVVVCRGADDPRRAILDGRPVLWADNPAWADGMGTSIAAGVAALPEGLDGVAVCPGDMPLLTASDVMTVLAAFDGQRITAARHEGRRGHPVIFPTRLFPQLLALTGDAGARAVVGAEHDRLALVDAGPGCLVDVDTPADLAAVSDPPPPPPAPPA</sequence>
<dbReference type="GO" id="GO:0016779">
    <property type="term" value="F:nucleotidyltransferase activity"/>
    <property type="evidence" value="ECO:0007669"/>
    <property type="project" value="UniProtKB-ARBA"/>
</dbReference>
<reference evidence="3 4" key="1">
    <citation type="journal article" date="2013" name="Genome Announc.">
        <title>Draft Genome Sequence of an Alphaproteobacterium, Caenispirillum salinarum AK4(T), Isolated from a Solar Saltern.</title>
        <authorList>
            <person name="Khatri I."/>
            <person name="Singh A."/>
            <person name="Korpole S."/>
            <person name="Pinnaka A.K."/>
            <person name="Subramanian S."/>
        </authorList>
    </citation>
    <scope>NUCLEOTIDE SEQUENCE [LARGE SCALE GENOMIC DNA]</scope>
    <source>
        <strain evidence="3 4">AK4</strain>
    </source>
</reference>
<keyword evidence="4" id="KW-1185">Reference proteome</keyword>
<evidence type="ECO:0000256" key="1">
    <source>
        <dbReference type="ARBA" id="ARBA00022842"/>
    </source>
</evidence>